<dbReference type="PROSITE" id="PS00798">
    <property type="entry name" value="ALDOKETO_REDUCTASE_1"/>
    <property type="match status" value="1"/>
</dbReference>
<evidence type="ECO:0000313" key="8">
    <source>
        <dbReference type="EMBL" id="TQL78977.1"/>
    </source>
</evidence>
<comment type="caution">
    <text evidence="8">The sequence shown here is derived from an EMBL/GenBank/DDBJ whole genome shotgun (WGS) entry which is preliminary data.</text>
</comment>
<keyword evidence="3" id="KW-0560">Oxidoreductase</keyword>
<protein>
    <submittedName>
        <fullName evidence="8">Diketogulonate reductase-like aldo/keto reductase</fullName>
    </submittedName>
</protein>
<reference evidence="8 9" key="1">
    <citation type="submission" date="2019-06" db="EMBL/GenBank/DDBJ databases">
        <title>Sequencing the genomes of 1000 actinobacteria strains.</title>
        <authorList>
            <person name="Klenk H.-P."/>
        </authorList>
    </citation>
    <scope>NUCLEOTIDE SEQUENCE [LARGE SCALE GENOMIC DNA]</scope>
    <source>
        <strain evidence="8 9">DSM 45928</strain>
    </source>
</reference>
<feature type="binding site" evidence="5">
    <location>
        <position position="107"/>
    </location>
    <ligand>
        <name>substrate</name>
    </ligand>
</feature>
<dbReference type="PIRSF" id="PIRSF000097">
    <property type="entry name" value="AKR"/>
    <property type="match status" value="1"/>
</dbReference>
<dbReference type="GO" id="GO:0016616">
    <property type="term" value="F:oxidoreductase activity, acting on the CH-OH group of donors, NAD or NADP as acceptor"/>
    <property type="evidence" value="ECO:0007669"/>
    <property type="project" value="UniProtKB-ARBA"/>
</dbReference>
<comment type="similarity">
    <text evidence="1">Belongs to the aldo/keto reductase family.</text>
</comment>
<dbReference type="InterPro" id="IPR020471">
    <property type="entry name" value="AKR"/>
</dbReference>
<evidence type="ECO:0000259" key="7">
    <source>
        <dbReference type="Pfam" id="PF00248"/>
    </source>
</evidence>
<evidence type="ECO:0000256" key="1">
    <source>
        <dbReference type="ARBA" id="ARBA00007905"/>
    </source>
</evidence>
<dbReference type="InterPro" id="IPR023210">
    <property type="entry name" value="NADP_OxRdtase_dom"/>
</dbReference>
<name>A0A543B2B9_9ACTN</name>
<evidence type="ECO:0000256" key="6">
    <source>
        <dbReference type="PIRSR" id="PIRSR000097-3"/>
    </source>
</evidence>
<dbReference type="PRINTS" id="PR00069">
    <property type="entry name" value="ALDKETRDTASE"/>
</dbReference>
<dbReference type="FunCoup" id="A0A543B2B9">
    <property type="interactions" value="264"/>
</dbReference>
<organism evidence="8 9">
    <name type="scientific">Stackebrandtia endophytica</name>
    <dbReference type="NCBI Taxonomy" id="1496996"/>
    <lineage>
        <taxon>Bacteria</taxon>
        <taxon>Bacillati</taxon>
        <taxon>Actinomycetota</taxon>
        <taxon>Actinomycetes</taxon>
        <taxon>Glycomycetales</taxon>
        <taxon>Glycomycetaceae</taxon>
        <taxon>Stackebrandtia</taxon>
    </lineage>
</organism>
<keyword evidence="9" id="KW-1185">Reference proteome</keyword>
<dbReference type="InParanoid" id="A0A543B2B9"/>
<dbReference type="Pfam" id="PF00248">
    <property type="entry name" value="Aldo_ket_red"/>
    <property type="match status" value="1"/>
</dbReference>
<dbReference type="InterPro" id="IPR018170">
    <property type="entry name" value="Aldo/ket_reductase_CS"/>
</dbReference>
<evidence type="ECO:0000256" key="3">
    <source>
        <dbReference type="ARBA" id="ARBA00023002"/>
    </source>
</evidence>
<dbReference type="InterPro" id="IPR036812">
    <property type="entry name" value="NAD(P)_OxRdtase_dom_sf"/>
</dbReference>
<dbReference type="Proteomes" id="UP000317043">
    <property type="component" value="Unassembled WGS sequence"/>
</dbReference>
<feature type="site" description="Lowers pKa of active site Tyr" evidence="6">
    <location>
        <position position="74"/>
    </location>
</feature>
<dbReference type="EMBL" id="VFOW01000001">
    <property type="protein sequence ID" value="TQL78977.1"/>
    <property type="molecule type" value="Genomic_DNA"/>
</dbReference>
<gene>
    <name evidence="8" type="ORF">FB566_4575</name>
</gene>
<dbReference type="PROSITE" id="PS00062">
    <property type="entry name" value="ALDOKETO_REDUCTASE_2"/>
    <property type="match status" value="1"/>
</dbReference>
<dbReference type="FunFam" id="3.20.20.100:FF:000015">
    <property type="entry name" value="Oxidoreductase, aldo/keto reductase family"/>
    <property type="match status" value="1"/>
</dbReference>
<dbReference type="AlphaFoldDB" id="A0A543B2B9"/>
<feature type="active site" description="Proton donor" evidence="4">
    <location>
        <position position="49"/>
    </location>
</feature>
<dbReference type="SUPFAM" id="SSF51430">
    <property type="entry name" value="NAD(P)-linked oxidoreductase"/>
    <property type="match status" value="1"/>
</dbReference>
<evidence type="ECO:0000256" key="4">
    <source>
        <dbReference type="PIRSR" id="PIRSR000097-1"/>
    </source>
</evidence>
<accession>A0A543B2B9</accession>
<keyword evidence="2" id="KW-0521">NADP</keyword>
<dbReference type="PANTHER" id="PTHR43827:SF3">
    <property type="entry name" value="NADP-DEPENDENT OXIDOREDUCTASE DOMAIN-CONTAINING PROTEIN"/>
    <property type="match status" value="1"/>
</dbReference>
<proteinExistence type="inferred from homology"/>
<dbReference type="PANTHER" id="PTHR43827">
    <property type="entry name" value="2,5-DIKETO-D-GLUCONIC ACID REDUCTASE"/>
    <property type="match status" value="1"/>
</dbReference>
<evidence type="ECO:0000256" key="5">
    <source>
        <dbReference type="PIRSR" id="PIRSR000097-2"/>
    </source>
</evidence>
<evidence type="ECO:0000256" key="2">
    <source>
        <dbReference type="ARBA" id="ARBA00022857"/>
    </source>
</evidence>
<feature type="domain" description="NADP-dependent oxidoreductase" evidence="7">
    <location>
        <begin position="16"/>
        <end position="255"/>
    </location>
</feature>
<evidence type="ECO:0000313" key="9">
    <source>
        <dbReference type="Proteomes" id="UP000317043"/>
    </source>
</evidence>
<dbReference type="CDD" id="cd19132">
    <property type="entry name" value="AKR_AKR5D1_E1"/>
    <property type="match status" value="1"/>
</dbReference>
<sequence length="274" mass="30218">MIPTIELNDGNRLPAIGLGTYPMNDDEARSAVLSAIDVGYRLIDTAARYGNETGVGRAVADTDVDRGDLFIATKLPGSDHGYESTLASFEESRRRLGLDYVDLYLIHWPLPRIDKYVDSFKAMIKLRDDGLVRSIGVSNFTDEQLRHLIRETGARPSVNQIELHPAFNQAGMRAVDAGMDIVTQAWSPLGRGKPVLSHPLVRGIADAHSVSPAQVVLRWEVQLGVVPIPKSGDPDRQRSNLAVFDFTLDDEQMRVMSGLETGRIGGDPDEHEEF</sequence>
<dbReference type="Gene3D" id="3.20.20.100">
    <property type="entry name" value="NADP-dependent oxidoreductase domain"/>
    <property type="match status" value="1"/>
</dbReference>